<dbReference type="AlphaFoldDB" id="A0A290MQU5"/>
<dbReference type="Gene3D" id="3.90.1530.30">
    <property type="match status" value="1"/>
</dbReference>
<protein>
    <recommendedName>
        <fullName evidence="2">ParB-like N-terminal domain-containing protein</fullName>
    </recommendedName>
</protein>
<feature type="region of interest" description="Disordered" evidence="1">
    <location>
        <begin position="394"/>
        <end position="423"/>
    </location>
</feature>
<dbReference type="SUPFAM" id="SSF110849">
    <property type="entry name" value="ParB/Sulfiredoxin"/>
    <property type="match status" value="1"/>
</dbReference>
<evidence type="ECO:0000256" key="1">
    <source>
        <dbReference type="SAM" id="MobiDB-lite"/>
    </source>
</evidence>
<feature type="compositionally biased region" description="Pro residues" evidence="1">
    <location>
        <begin position="400"/>
        <end position="415"/>
    </location>
</feature>
<dbReference type="EMBL" id="CP023315">
    <property type="protein sequence ID" value="ATC34136.1"/>
    <property type="molecule type" value="Genomic_DNA"/>
</dbReference>
<feature type="region of interest" description="Disordered" evidence="1">
    <location>
        <begin position="643"/>
        <end position="667"/>
    </location>
</feature>
<dbReference type="SUPFAM" id="SSF109709">
    <property type="entry name" value="KorB DNA-binding domain-like"/>
    <property type="match status" value="1"/>
</dbReference>
<dbReference type="Pfam" id="PF02195">
    <property type="entry name" value="ParB_N"/>
    <property type="match status" value="1"/>
</dbReference>
<evidence type="ECO:0000313" key="3">
    <source>
        <dbReference type="EMBL" id="ATC34136.1"/>
    </source>
</evidence>
<dbReference type="GO" id="GO:0005694">
    <property type="term" value="C:chromosome"/>
    <property type="evidence" value="ECO:0007669"/>
    <property type="project" value="TreeGrafter"/>
</dbReference>
<dbReference type="PANTHER" id="PTHR33375">
    <property type="entry name" value="CHROMOSOME-PARTITIONING PROTEIN PARB-RELATED"/>
    <property type="match status" value="1"/>
</dbReference>
<dbReference type="Proteomes" id="UP000217311">
    <property type="component" value="Chromosome"/>
</dbReference>
<accession>A0A290MQU5</accession>
<dbReference type="SMART" id="SM00470">
    <property type="entry name" value="ParB"/>
    <property type="match status" value="1"/>
</dbReference>
<dbReference type="GO" id="GO:0007059">
    <property type="term" value="P:chromosome segregation"/>
    <property type="evidence" value="ECO:0007669"/>
    <property type="project" value="TreeGrafter"/>
</dbReference>
<dbReference type="InterPro" id="IPR036086">
    <property type="entry name" value="ParB/Sulfiredoxin_sf"/>
</dbReference>
<reference evidence="4" key="1">
    <citation type="submission" date="2017-09" db="EMBL/GenBank/DDBJ databases">
        <title>Genome evolution observed in wild isolates of Caulobacter crescentus.</title>
        <authorList>
            <person name="Ely B."/>
            <person name="Wilson K."/>
            <person name="Scott D."/>
        </authorList>
    </citation>
    <scope>NUCLEOTIDE SEQUENCE [LARGE SCALE GENOMIC DNA]</scope>
    <source>
        <strain evidence="4">CB13b1a</strain>
    </source>
</reference>
<dbReference type="InterPro" id="IPR050336">
    <property type="entry name" value="Chromosome_partition/occlusion"/>
</dbReference>
<organism evidence="3 4">
    <name type="scientific">Caulobacter vibrioides</name>
    <name type="common">Caulobacter crescentus</name>
    <dbReference type="NCBI Taxonomy" id="155892"/>
    <lineage>
        <taxon>Bacteria</taxon>
        <taxon>Pseudomonadati</taxon>
        <taxon>Pseudomonadota</taxon>
        <taxon>Alphaproteobacteria</taxon>
        <taxon>Caulobacterales</taxon>
        <taxon>Caulobacteraceae</taxon>
        <taxon>Caulobacter</taxon>
    </lineage>
</organism>
<name>A0A290MQU5_CAUVI</name>
<sequence>MSALTVMALENADILRALRSSKFETVSDLARTLERDPSNLRRSLTRMADDGLLAVANLSPLDASLTLSAQAALEALDRADGAEVATTPAGYVALRHDQILPDPENARTSSGLSTSSIFEMADSLADQGMLQSPAVRPAADGAGYVLVMGERRWRGWGLLIEQGRWTADKTILCRLDDGDDLARLEAGLVENLQRSDLNNLEAAEGFLTLSIRHKRTAQQIAKTVGWNERTVQIALKVAKEATDADKQKYLESEAAYALAKETGEAGVKRTFTWEDLRETVKTPKWRQVLDKRSRVSLLVMELAFKQLSDCDGPDGLTRISVPPGGGFWSEAEDLGLVKDMRVDQAVFAGVTDRAREWLADNQFDADPGAALKTLRIDALGSMGERLASDAGRYATDFINPPKPQPPAPEPSPEPPTQASDDRRDSFTRQVLAVAGDDAGDSHETAPTIDAAAMAYGAAIEEHGASSPEAVAGLEDLRAARAANNAPSAQDPSALYAALGGKVAAPASEATSAVRDEANNPGNLEDDEFLAIAEIAHKTTFDGVDTRGGAIRGCRVFSFHTGPGAELASRLQHKRMLGFGQAASGSGFIAYLTQDAWNLIGEVDDERLEGMRHETLDTGDLTAFEASGAKYVTPWLVDPVKTEEPAAPDAADSDDGSPFAEDEDDDGEEMDHHWFDAAAHLGGRWDYLLALQMTAPAPAGLDAPFYISAKSEGEGMVVGETLAGSGRFSDVRLYRRSGKLLLHWGVA</sequence>
<feature type="domain" description="ParB-like N-terminal" evidence="2">
    <location>
        <begin position="92"/>
        <end position="192"/>
    </location>
</feature>
<gene>
    <name evidence="3" type="ORF">CA606_18355</name>
</gene>
<dbReference type="InterPro" id="IPR003115">
    <property type="entry name" value="ParB_N"/>
</dbReference>
<dbReference type="PANTHER" id="PTHR33375:SF7">
    <property type="entry name" value="CHROMOSOME 2-PARTITIONING PROTEIN PARB-RELATED"/>
    <property type="match status" value="1"/>
</dbReference>
<feature type="compositionally biased region" description="Acidic residues" evidence="1">
    <location>
        <begin position="650"/>
        <end position="667"/>
    </location>
</feature>
<dbReference type="RefSeq" id="WP_096053486.1">
    <property type="nucleotide sequence ID" value="NZ_CP023315.3"/>
</dbReference>
<proteinExistence type="predicted"/>
<evidence type="ECO:0000259" key="2">
    <source>
        <dbReference type="SMART" id="SM00470"/>
    </source>
</evidence>
<dbReference type="Gene3D" id="1.10.10.2830">
    <property type="match status" value="1"/>
</dbReference>
<evidence type="ECO:0000313" key="4">
    <source>
        <dbReference type="Proteomes" id="UP000217311"/>
    </source>
</evidence>
<dbReference type="CDD" id="cd16406">
    <property type="entry name" value="ParB_N_like"/>
    <property type="match status" value="1"/>
</dbReference>